<gene>
    <name evidence="4" type="ORF">A2134_02610</name>
</gene>
<dbReference type="Proteomes" id="UP000178162">
    <property type="component" value="Unassembled WGS sequence"/>
</dbReference>
<comment type="caution">
    <text evidence="4">The sequence shown here is derived from an EMBL/GenBank/DDBJ whole genome shotgun (WGS) entry which is preliminary data.</text>
</comment>
<keyword evidence="2" id="KW-0732">Signal</keyword>
<feature type="domain" description="DUF8173" evidence="3">
    <location>
        <begin position="231"/>
        <end position="369"/>
    </location>
</feature>
<protein>
    <recommendedName>
        <fullName evidence="3">DUF8173 domain-containing protein</fullName>
    </recommendedName>
</protein>
<feature type="transmembrane region" description="Helical" evidence="1">
    <location>
        <begin position="296"/>
        <end position="319"/>
    </location>
</feature>
<evidence type="ECO:0000313" key="5">
    <source>
        <dbReference type="Proteomes" id="UP000178162"/>
    </source>
</evidence>
<dbReference type="EMBL" id="MHCR01000010">
    <property type="protein sequence ID" value="OGY25715.1"/>
    <property type="molecule type" value="Genomic_DNA"/>
</dbReference>
<evidence type="ECO:0000259" key="3">
    <source>
        <dbReference type="Pfam" id="PF26514"/>
    </source>
</evidence>
<keyword evidence="1" id="KW-0812">Transmembrane</keyword>
<keyword evidence="1" id="KW-1133">Transmembrane helix</keyword>
<dbReference type="AlphaFoldDB" id="A0A1G1WDE6"/>
<reference evidence="4 5" key="1">
    <citation type="journal article" date="2016" name="Nat. Commun.">
        <title>Thousands of microbial genomes shed light on interconnected biogeochemical processes in an aquifer system.</title>
        <authorList>
            <person name="Anantharaman K."/>
            <person name="Brown C.T."/>
            <person name="Hug L.A."/>
            <person name="Sharon I."/>
            <person name="Castelle C.J."/>
            <person name="Probst A.J."/>
            <person name="Thomas B.C."/>
            <person name="Singh A."/>
            <person name="Wilkins M.J."/>
            <person name="Karaoz U."/>
            <person name="Brodie E.L."/>
            <person name="Williams K.H."/>
            <person name="Hubbard S.S."/>
            <person name="Banfield J.F."/>
        </authorList>
    </citation>
    <scope>NUCLEOTIDE SEQUENCE [LARGE SCALE GENOMIC DNA]</scope>
</reference>
<feature type="transmembrane region" description="Helical" evidence="1">
    <location>
        <begin position="353"/>
        <end position="372"/>
    </location>
</feature>
<feature type="transmembrane region" description="Helical" evidence="1">
    <location>
        <begin position="267"/>
        <end position="290"/>
    </location>
</feature>
<dbReference type="Pfam" id="PF26514">
    <property type="entry name" value="DUF8173"/>
    <property type="match status" value="1"/>
</dbReference>
<feature type="chain" id="PRO_5009581190" description="DUF8173 domain-containing protein" evidence="2">
    <location>
        <begin position="23"/>
        <end position="386"/>
    </location>
</feature>
<name>A0A1G1WDE6_9BACT</name>
<feature type="transmembrane region" description="Helical" evidence="1">
    <location>
        <begin position="331"/>
        <end position="347"/>
    </location>
</feature>
<dbReference type="InterPro" id="IPR058486">
    <property type="entry name" value="DUF8173"/>
</dbReference>
<keyword evidence="1" id="KW-0472">Membrane</keyword>
<organism evidence="4 5">
    <name type="scientific">Candidatus Woykebacteria bacterium RBG_16_39_9b</name>
    <dbReference type="NCBI Taxonomy" id="1802595"/>
    <lineage>
        <taxon>Bacteria</taxon>
        <taxon>Candidatus Woykeibacteriota</taxon>
    </lineage>
</organism>
<sequence>MKKLLVALPILALLILVPSASANDKDNHKTKVVTLPVGEVVNKDYFAFGDIVEVSGTVNGDVYAFGGQVLVDGKVNGDLIAAGGMVNISGDVSQDLRVGGGQITISGQIGRNVTVGGGNVEFTNDATVRGSILAGAGNVTLASPVGTNVKIGAGNLTISNKIDGDVEAGVGDLRLTSKAKVAGNLTYWSDQQASIDEHALVSGEITKKSAPNIAKPSARGIFGGFAAFKIISTAIGLVSTFVLGLILIRFFPKFSSAAVNTLNKRPLASLGIGFLTLVATPIIFVLLLITVIGVPIALILLAFYLISLYLARLFVMFWVGAAISARTGRKLHQVWVFIIGLILYYVVTLIPVVGGITTFLVVTFGLGAFLITKRDTYLATRKSSLY</sequence>
<feature type="transmembrane region" description="Helical" evidence="1">
    <location>
        <begin position="221"/>
        <end position="247"/>
    </location>
</feature>
<evidence type="ECO:0000256" key="1">
    <source>
        <dbReference type="SAM" id="Phobius"/>
    </source>
</evidence>
<evidence type="ECO:0000256" key="2">
    <source>
        <dbReference type="SAM" id="SignalP"/>
    </source>
</evidence>
<feature type="signal peptide" evidence="2">
    <location>
        <begin position="1"/>
        <end position="22"/>
    </location>
</feature>
<dbReference type="STRING" id="1802595.A2134_02610"/>
<proteinExistence type="predicted"/>
<evidence type="ECO:0000313" key="4">
    <source>
        <dbReference type="EMBL" id="OGY25715.1"/>
    </source>
</evidence>
<accession>A0A1G1WDE6</accession>